<keyword evidence="8 10" id="KW-0464">Manganese</keyword>
<comment type="subunit">
    <text evidence="9 10">Homodimer, forms a heterotetramer with a Cas2 homodimer.</text>
</comment>
<dbReference type="EMBL" id="JANUTS010000001">
    <property type="protein sequence ID" value="MCS2794244.1"/>
    <property type="molecule type" value="Genomic_DNA"/>
</dbReference>
<dbReference type="InterPro" id="IPR019855">
    <property type="entry name" value="CRISPR-assoc_Cas1_NMENI"/>
</dbReference>
<keyword evidence="3 10" id="KW-0255">Endonuclease</keyword>
<dbReference type="GO" id="GO:0004520">
    <property type="term" value="F:DNA endonuclease activity"/>
    <property type="evidence" value="ECO:0007669"/>
    <property type="project" value="InterPro"/>
</dbReference>
<dbReference type="AlphaFoldDB" id="A0A3E5G919"/>
<accession>A0A3E5G919</accession>
<comment type="cofactor">
    <cofactor evidence="10">
        <name>Mg(2+)</name>
        <dbReference type="ChEBI" id="CHEBI:18420"/>
    </cofactor>
    <cofactor evidence="10">
        <name>Mn(2+)</name>
        <dbReference type="ChEBI" id="CHEBI:29035"/>
    </cofactor>
</comment>
<evidence type="ECO:0000256" key="3">
    <source>
        <dbReference type="ARBA" id="ARBA00022759"/>
    </source>
</evidence>
<dbReference type="Pfam" id="PF01867">
    <property type="entry name" value="Cas_Cas1"/>
    <property type="match status" value="1"/>
</dbReference>
<proteinExistence type="inferred from homology"/>
<organism evidence="11 14">
    <name type="scientific">Bacteroides faecis</name>
    <dbReference type="NCBI Taxonomy" id="674529"/>
    <lineage>
        <taxon>Bacteria</taxon>
        <taxon>Pseudomonadati</taxon>
        <taxon>Bacteroidota</taxon>
        <taxon>Bacteroidia</taxon>
        <taxon>Bacteroidales</taxon>
        <taxon>Bacteroidaceae</taxon>
        <taxon>Bacteroides</taxon>
    </lineage>
</organism>
<keyword evidence="6 10" id="KW-0051">Antiviral defense</keyword>
<dbReference type="GeneID" id="69591164"/>
<evidence type="ECO:0000313" key="13">
    <source>
        <dbReference type="EMBL" id="UVQ73980.1"/>
    </source>
</evidence>
<keyword evidence="15" id="KW-1185">Reference proteome</keyword>
<feature type="binding site" evidence="10">
    <location>
        <position position="235"/>
    </location>
    <ligand>
        <name>Mn(2+)</name>
        <dbReference type="ChEBI" id="CHEBI:29035"/>
    </ligand>
</feature>
<dbReference type="EMBL" id="CP103141">
    <property type="protein sequence ID" value="UVQ73980.1"/>
    <property type="molecule type" value="Genomic_DNA"/>
</dbReference>
<dbReference type="GO" id="GO:0051607">
    <property type="term" value="P:defense response to virus"/>
    <property type="evidence" value="ECO:0007669"/>
    <property type="project" value="UniProtKB-UniRule"/>
</dbReference>
<dbReference type="GO" id="GO:0043571">
    <property type="term" value="P:maintenance of CRISPR repeat elements"/>
    <property type="evidence" value="ECO:0007669"/>
    <property type="project" value="UniProtKB-UniRule"/>
</dbReference>
<evidence type="ECO:0000256" key="2">
    <source>
        <dbReference type="ARBA" id="ARBA00022723"/>
    </source>
</evidence>
<dbReference type="EC" id="3.1.-.-" evidence="10"/>
<reference evidence="12" key="2">
    <citation type="submission" date="2022-08" db="EMBL/GenBank/DDBJ databases">
        <title>Genome Sequencing of Bacteroides fragilis Group Isolates with Nanopore Technology.</title>
        <authorList>
            <person name="Tisza M.J."/>
            <person name="Smith D."/>
            <person name="Dekker J.P."/>
        </authorList>
    </citation>
    <scope>NUCLEOTIDE SEQUENCE</scope>
    <source>
        <strain evidence="12">BFG-351</strain>
        <strain evidence="13">BFG-527</strain>
    </source>
</reference>
<dbReference type="InterPro" id="IPR002729">
    <property type="entry name" value="CRISPR-assoc_Cas1"/>
</dbReference>
<evidence type="ECO:0000313" key="14">
    <source>
        <dbReference type="Proteomes" id="UP000095606"/>
    </source>
</evidence>
<dbReference type="Proteomes" id="UP000095606">
    <property type="component" value="Unassembled WGS sequence"/>
</dbReference>
<evidence type="ECO:0000256" key="1">
    <source>
        <dbReference type="ARBA" id="ARBA00022722"/>
    </source>
</evidence>
<dbReference type="InterPro" id="IPR042206">
    <property type="entry name" value="CRISPR-assoc_Cas1_C"/>
</dbReference>
<dbReference type="InterPro" id="IPR050646">
    <property type="entry name" value="Cas1"/>
</dbReference>
<keyword evidence="5 10" id="KW-0460">Magnesium</keyword>
<keyword evidence="7 10" id="KW-0238">DNA-binding</keyword>
<dbReference type="GO" id="GO:0016787">
    <property type="term" value="F:hydrolase activity"/>
    <property type="evidence" value="ECO:0007669"/>
    <property type="project" value="UniProtKB-KW"/>
</dbReference>
<evidence type="ECO:0000256" key="7">
    <source>
        <dbReference type="ARBA" id="ARBA00023125"/>
    </source>
</evidence>
<feature type="binding site" evidence="10">
    <location>
        <position position="220"/>
    </location>
    <ligand>
        <name>Mn(2+)</name>
        <dbReference type="ChEBI" id="CHEBI:29035"/>
    </ligand>
</feature>
<sequence>MIKKTLYFGNPVYLSLRNAQLVIKLPEIEKNDILPENFKQQSEITKPVEDIGIVVLDNKQITITSGVLEALLENNSAVITCDSKSMPVGLMLPLYGNTTQNERFRQQLDASVPLKKQLWQQTIKSKIDNQASVLEKCTAEEVKCMRIWANDVKSGDPDNLEARAAAYYWKGLFANVKGFTREREGISPNNLLNYGYAILRAIVARGLVTSGLLPTLGIHHHNRYNAYCLADDIMEPYRPYVDELVFGLVQLHGSNLELTKEIKACLLTIPTLEVKIGGKRSPLMVAVGQTTASLYKCFDGELRRISYPER</sequence>
<evidence type="ECO:0000256" key="5">
    <source>
        <dbReference type="ARBA" id="ARBA00022842"/>
    </source>
</evidence>
<dbReference type="EMBL" id="CZAE01000003">
    <property type="protein sequence ID" value="CUO75628.1"/>
    <property type="molecule type" value="Genomic_DNA"/>
</dbReference>
<evidence type="ECO:0000313" key="11">
    <source>
        <dbReference type="EMBL" id="CUO75628.1"/>
    </source>
</evidence>
<dbReference type="NCBIfam" id="TIGR03639">
    <property type="entry name" value="cas1_NMENI"/>
    <property type="match status" value="1"/>
</dbReference>
<dbReference type="GO" id="GO:0046872">
    <property type="term" value="F:metal ion binding"/>
    <property type="evidence" value="ECO:0007669"/>
    <property type="project" value="UniProtKB-UniRule"/>
</dbReference>
<dbReference type="PANTHER" id="PTHR34353">
    <property type="entry name" value="CRISPR-ASSOCIATED ENDONUCLEASE CAS1 1"/>
    <property type="match status" value="1"/>
</dbReference>
<dbReference type="Proteomes" id="UP001204548">
    <property type="component" value="Unassembled WGS sequence"/>
</dbReference>
<protein>
    <recommendedName>
        <fullName evidence="10">CRISPR-associated endonuclease Cas1</fullName>
        <ecNumber evidence="10">3.1.-.-</ecNumber>
    </recommendedName>
</protein>
<dbReference type="PANTHER" id="PTHR34353:SF2">
    <property type="entry name" value="CRISPR-ASSOCIATED ENDONUCLEASE CAS1 1"/>
    <property type="match status" value="1"/>
</dbReference>
<keyword evidence="1 10" id="KW-0540">Nuclease</keyword>
<evidence type="ECO:0000256" key="4">
    <source>
        <dbReference type="ARBA" id="ARBA00022801"/>
    </source>
</evidence>
<dbReference type="NCBIfam" id="TIGR00287">
    <property type="entry name" value="cas1"/>
    <property type="match status" value="1"/>
</dbReference>
<evidence type="ECO:0000313" key="15">
    <source>
        <dbReference type="Proteomes" id="UP001060104"/>
    </source>
</evidence>
<dbReference type="GO" id="GO:0003677">
    <property type="term" value="F:DNA binding"/>
    <property type="evidence" value="ECO:0007669"/>
    <property type="project" value="UniProtKB-KW"/>
</dbReference>
<comment type="function">
    <text evidence="10">CRISPR (clustered regularly interspaced short palindromic repeat), is an adaptive immune system that provides protection against mobile genetic elements (viruses, transposable elements and conjugative plasmids). CRISPR clusters contain spacers, sequences complementary to antecedent mobile elements, and target invading nucleic acids. CRISPR clusters are transcribed and processed into CRISPR RNA (crRNA). Acts as a dsDNA endonuclease. Involved in the integration of spacer DNA into the CRISPR cassette.</text>
</comment>
<dbReference type="RefSeq" id="WP_010538687.1">
    <property type="nucleotide sequence ID" value="NZ_CABMFH010000015.1"/>
</dbReference>
<reference evidence="11 14" key="1">
    <citation type="submission" date="2015-09" db="EMBL/GenBank/DDBJ databases">
        <authorList>
            <consortium name="Pathogen Informatics"/>
        </authorList>
    </citation>
    <scope>NUCLEOTIDE SEQUENCE [LARGE SCALE GENOMIC DNA]</scope>
    <source>
        <strain evidence="11 14">2789STDY5834846</strain>
    </source>
</reference>
<feature type="binding site" evidence="10">
    <location>
        <position position="161"/>
    </location>
    <ligand>
        <name>Mn(2+)</name>
        <dbReference type="ChEBI" id="CHEBI:29035"/>
    </ligand>
</feature>
<name>A0A3E5G919_9BACE</name>
<keyword evidence="2 10" id="KW-0479">Metal-binding</keyword>
<gene>
    <name evidence="10 12" type="primary">cas1</name>
    <name evidence="11" type="ORF">ERS852461_01059</name>
    <name evidence="12" type="ORF">NXW97_19965</name>
    <name evidence="13" type="ORF">NXY30_23795</name>
</gene>
<evidence type="ECO:0000256" key="8">
    <source>
        <dbReference type="ARBA" id="ARBA00023211"/>
    </source>
</evidence>
<accession>A0A174HR92</accession>
<evidence type="ECO:0000256" key="9">
    <source>
        <dbReference type="ARBA" id="ARBA00038592"/>
    </source>
</evidence>
<dbReference type="Gene3D" id="1.20.120.920">
    <property type="entry name" value="CRISPR-associated endonuclease Cas1, C-terminal domain"/>
    <property type="match status" value="1"/>
</dbReference>
<evidence type="ECO:0000256" key="10">
    <source>
        <dbReference type="HAMAP-Rule" id="MF_01470"/>
    </source>
</evidence>
<evidence type="ECO:0000313" key="12">
    <source>
        <dbReference type="EMBL" id="MCS2794244.1"/>
    </source>
</evidence>
<comment type="similarity">
    <text evidence="10">Belongs to the CRISPR-associated endonuclease Cas1 family.</text>
</comment>
<keyword evidence="4 10" id="KW-0378">Hydrolase</keyword>
<evidence type="ECO:0000256" key="6">
    <source>
        <dbReference type="ARBA" id="ARBA00023118"/>
    </source>
</evidence>
<dbReference type="HAMAP" id="MF_01470">
    <property type="entry name" value="Cas1"/>
    <property type="match status" value="1"/>
</dbReference>
<dbReference type="Proteomes" id="UP001060104">
    <property type="component" value="Chromosome"/>
</dbReference>